<name>H3KE56_9BURK</name>
<dbReference type="PATRIC" id="fig|762967.3.peg.813"/>
<sequence length="129" mass="14419">MRFYYANQPAAILIGLLSVAIVVALAAVFLPLIFGLLVVAVGAAALFWAWNWLKVKMGWAQPSPYADFAEMMRQAEAQARSRYGERSGGESVYIETDVTVETDGEGNVRRETATRRRWKMNDVEDAETK</sequence>
<dbReference type="EMBL" id="AFBQ01000138">
    <property type="protein sequence ID" value="EHY31602.1"/>
    <property type="molecule type" value="Genomic_DNA"/>
</dbReference>
<keyword evidence="1" id="KW-1133">Transmembrane helix</keyword>
<keyword evidence="1" id="KW-0812">Transmembrane</keyword>
<evidence type="ECO:0000313" key="3">
    <source>
        <dbReference type="Proteomes" id="UP000004956"/>
    </source>
</evidence>
<protein>
    <submittedName>
        <fullName evidence="2">Uncharacterized protein</fullName>
    </submittedName>
</protein>
<organism evidence="2 3">
    <name type="scientific">Sutterella parvirubra YIT 11816</name>
    <dbReference type="NCBI Taxonomy" id="762967"/>
    <lineage>
        <taxon>Bacteria</taxon>
        <taxon>Pseudomonadati</taxon>
        <taxon>Pseudomonadota</taxon>
        <taxon>Betaproteobacteria</taxon>
        <taxon>Burkholderiales</taxon>
        <taxon>Sutterellaceae</taxon>
        <taxon>Sutterella</taxon>
    </lineage>
</organism>
<gene>
    <name evidence="2" type="ORF">HMPREF9440_01017</name>
</gene>
<feature type="transmembrane region" description="Helical" evidence="1">
    <location>
        <begin position="12"/>
        <end position="30"/>
    </location>
</feature>
<comment type="caution">
    <text evidence="2">The sequence shown here is derived from an EMBL/GenBank/DDBJ whole genome shotgun (WGS) entry which is preliminary data.</text>
</comment>
<dbReference type="Proteomes" id="UP000004956">
    <property type="component" value="Unassembled WGS sequence"/>
</dbReference>
<dbReference type="HOGENOM" id="CLU_1947734_0_0_4"/>
<accession>H3KE56</accession>
<keyword evidence="1" id="KW-0472">Membrane</keyword>
<dbReference type="AlphaFoldDB" id="H3KE56"/>
<evidence type="ECO:0000256" key="1">
    <source>
        <dbReference type="SAM" id="Phobius"/>
    </source>
</evidence>
<feature type="transmembrane region" description="Helical" evidence="1">
    <location>
        <begin position="36"/>
        <end position="53"/>
    </location>
</feature>
<keyword evidence="3" id="KW-1185">Reference proteome</keyword>
<evidence type="ECO:0000313" key="2">
    <source>
        <dbReference type="EMBL" id="EHY31602.1"/>
    </source>
</evidence>
<reference evidence="2 3" key="1">
    <citation type="submission" date="2011-11" db="EMBL/GenBank/DDBJ databases">
        <authorList>
            <person name="Weinstock G."/>
            <person name="Sodergren E."/>
            <person name="Clifton S."/>
            <person name="Fulton L."/>
            <person name="Fulton B."/>
            <person name="Courtney L."/>
            <person name="Fronick C."/>
            <person name="Harrison M."/>
            <person name="Strong C."/>
            <person name="Farmer C."/>
            <person name="Delahaunty K."/>
            <person name="Markovic C."/>
            <person name="Hall O."/>
            <person name="Minx P."/>
            <person name="Tomlinson C."/>
            <person name="Mitreva M."/>
            <person name="Hou S."/>
            <person name="Chen J."/>
            <person name="Wollam A."/>
            <person name="Pepin K.H."/>
            <person name="Johnson M."/>
            <person name="Bhonagiri V."/>
            <person name="Zhang X."/>
            <person name="Suruliraj S."/>
            <person name="Warren W."/>
            <person name="Chinwalla A."/>
            <person name="Mardis E.R."/>
            <person name="Wilson R.K."/>
        </authorList>
    </citation>
    <scope>NUCLEOTIDE SEQUENCE [LARGE SCALE GENOMIC DNA]</scope>
    <source>
        <strain evidence="2 3">YIT 11816</strain>
    </source>
</reference>
<proteinExistence type="predicted"/>
<dbReference type="RefSeq" id="WP_008541805.1">
    <property type="nucleotide sequence ID" value="NZ_JH604939.1"/>
</dbReference>